<evidence type="ECO:0000256" key="5">
    <source>
        <dbReference type="ARBA" id="ARBA00022989"/>
    </source>
</evidence>
<comment type="subcellular location">
    <subcellularLocation>
        <location evidence="1">Membrane</location>
        <topology evidence="1">Single-pass type I membrane protein</topology>
    </subcellularLocation>
</comment>
<reference evidence="11" key="3">
    <citation type="submission" date="2025-09" db="UniProtKB">
        <authorList>
            <consortium name="Ensembl"/>
        </authorList>
    </citation>
    <scope>IDENTIFICATION</scope>
    <source>
        <strain evidence="11">Guanapo</strain>
    </source>
</reference>
<dbReference type="Gene3D" id="3.30.1680.10">
    <property type="entry name" value="ligand-binding face of the semaphorins, domain 2"/>
    <property type="match status" value="1"/>
</dbReference>
<keyword evidence="6 9" id="KW-0472">Membrane</keyword>
<evidence type="ECO:0000256" key="6">
    <source>
        <dbReference type="ARBA" id="ARBA00023136"/>
    </source>
</evidence>
<keyword evidence="12" id="KW-1185">Reference proteome</keyword>
<dbReference type="InterPro" id="IPR002165">
    <property type="entry name" value="Plexin_repeat"/>
</dbReference>
<dbReference type="InterPro" id="IPR016201">
    <property type="entry name" value="PSI"/>
</dbReference>
<dbReference type="GO" id="GO:0016020">
    <property type="term" value="C:membrane"/>
    <property type="evidence" value="ECO:0007669"/>
    <property type="project" value="UniProtKB-SubCell"/>
</dbReference>
<evidence type="ECO:0000256" key="2">
    <source>
        <dbReference type="ARBA" id="ARBA00010297"/>
    </source>
</evidence>
<dbReference type="Ensembl" id="ENSPRET00000012478.1">
    <property type="protein sequence ID" value="ENSPREP00000012345.1"/>
    <property type="gene ID" value="ENSPREG00000008370.1"/>
</dbReference>
<evidence type="ECO:0000313" key="11">
    <source>
        <dbReference type="Ensembl" id="ENSPREP00000012345.1"/>
    </source>
</evidence>
<dbReference type="STRING" id="8081.ENSPREP00000012345"/>
<evidence type="ECO:0000259" key="10">
    <source>
        <dbReference type="SMART" id="SM00423"/>
    </source>
</evidence>
<evidence type="ECO:0000256" key="1">
    <source>
        <dbReference type="ARBA" id="ARBA00004479"/>
    </source>
</evidence>
<dbReference type="Pfam" id="PF01437">
    <property type="entry name" value="PSI"/>
    <property type="match status" value="1"/>
</dbReference>
<dbReference type="PANTHER" id="PTHR13055:SF11">
    <property type="entry name" value="PLEXIN DOMAIN-CONTAINING PROTEIN 2"/>
    <property type="match status" value="1"/>
</dbReference>
<organism evidence="11 12">
    <name type="scientific">Poecilia reticulata</name>
    <name type="common">Guppy</name>
    <name type="synonym">Acanthophacelus reticulatus</name>
    <dbReference type="NCBI Taxonomy" id="8081"/>
    <lineage>
        <taxon>Eukaryota</taxon>
        <taxon>Metazoa</taxon>
        <taxon>Chordata</taxon>
        <taxon>Craniata</taxon>
        <taxon>Vertebrata</taxon>
        <taxon>Euteleostomi</taxon>
        <taxon>Actinopterygii</taxon>
        <taxon>Neopterygii</taxon>
        <taxon>Teleostei</taxon>
        <taxon>Neoteleostei</taxon>
        <taxon>Acanthomorphata</taxon>
        <taxon>Ovalentaria</taxon>
        <taxon>Atherinomorphae</taxon>
        <taxon>Cyprinodontiformes</taxon>
        <taxon>Poeciliidae</taxon>
        <taxon>Poeciliinae</taxon>
        <taxon>Poecilia</taxon>
    </lineage>
</organism>
<reference evidence="11" key="2">
    <citation type="submission" date="2025-08" db="UniProtKB">
        <authorList>
            <consortium name="Ensembl"/>
        </authorList>
    </citation>
    <scope>IDENTIFICATION</scope>
    <source>
        <strain evidence="11">Guanapo</strain>
    </source>
</reference>
<keyword evidence="3 9" id="KW-0812">Transmembrane</keyword>
<evidence type="ECO:0000256" key="7">
    <source>
        <dbReference type="ARBA" id="ARBA00023180"/>
    </source>
</evidence>
<evidence type="ECO:0000313" key="12">
    <source>
        <dbReference type="Proteomes" id="UP000242638"/>
    </source>
</evidence>
<dbReference type="AlphaFoldDB" id="A0A3P9NRY8"/>
<feature type="domain" description="PSI" evidence="10">
    <location>
        <begin position="267"/>
        <end position="312"/>
    </location>
</feature>
<feature type="region of interest" description="Disordered" evidence="8">
    <location>
        <begin position="44"/>
        <end position="65"/>
    </location>
</feature>
<dbReference type="InterPro" id="IPR031152">
    <property type="entry name" value="PLXDC"/>
</dbReference>
<dbReference type="GeneTree" id="ENSGT00440000033408"/>
<proteinExistence type="inferred from homology"/>
<dbReference type="PANTHER" id="PTHR13055">
    <property type="entry name" value="TUMOR ENDOTHELIAL MARKER 7 RELATED"/>
    <property type="match status" value="1"/>
</dbReference>
<sequence length="457" mass="51717">MSYVFLHVSLGVSYSYVLERDGDEGAAVDVRLYSHRWRRWLPPKPRNMDSNRASQEQEQEPEELEGFPGLLSAEDTDNSSQIESGQNLLQNNVKHQREKLFIGFFTCFSKASVFPFLASFLKTTTKKIRRGHDSGVIVVCFKLNLSSMWEYVYFKCIHFSVGTALVVQWDHVHLQDNYNLGSFTFQATLHNTGRIVFAYKELPIEISQISSVNHPVKVGLSDAFVVVHKIQQIPNVRRRTIYEYHRVELTKTRITNSSAVEIMPLPTCLQFTSCSTCISSHINFNCSWCHRLNRCSSGFDRHRQDWVDNSCPDETKDKMCDIDDTTQLHTFTTTITARTASRSKGSTAGWGTPSTSHPPTSAPTEADSAVNRVPGTHPLHTGLILGILLVMLIMIAGVLITVYMYHHPTSAASLFLIERRPSRWPAMKFRRGSGHPAYAEVEPVGHEKEGFIESEQC</sequence>
<evidence type="ECO:0000256" key="9">
    <source>
        <dbReference type="SAM" id="Phobius"/>
    </source>
</evidence>
<evidence type="ECO:0000256" key="3">
    <source>
        <dbReference type="ARBA" id="ARBA00022692"/>
    </source>
</evidence>
<comment type="similarity">
    <text evidence="2">Belongs to the plexin family.</text>
</comment>
<keyword evidence="4" id="KW-0732">Signal</keyword>
<evidence type="ECO:0000256" key="4">
    <source>
        <dbReference type="ARBA" id="ARBA00022729"/>
    </source>
</evidence>
<dbReference type="Bgee" id="ENSPREG00000008370">
    <property type="expression patterns" value="Expressed in caudal fin and 1 other cell type or tissue"/>
</dbReference>
<feature type="region of interest" description="Disordered" evidence="8">
    <location>
        <begin position="339"/>
        <end position="368"/>
    </location>
</feature>
<dbReference type="SUPFAM" id="SSF103575">
    <property type="entry name" value="Plexin repeat"/>
    <property type="match status" value="1"/>
</dbReference>
<reference evidence="12" key="1">
    <citation type="submission" date="2013-11" db="EMBL/GenBank/DDBJ databases">
        <title>The genomic landscape of the Guanapo guppy.</title>
        <authorList>
            <person name="Kuenstner A."/>
            <person name="Dreyer C."/>
        </authorList>
    </citation>
    <scope>NUCLEOTIDE SEQUENCE</scope>
    <source>
        <strain evidence="12">Guanapo</strain>
    </source>
</reference>
<protein>
    <submittedName>
        <fullName evidence="11">Plexin domain containing 2b</fullName>
    </submittedName>
</protein>
<name>A0A3P9NRY8_POERE</name>
<keyword evidence="5 9" id="KW-1133">Transmembrane helix</keyword>
<accession>A0A3P9NRY8</accession>
<feature type="compositionally biased region" description="Low complexity" evidence="8">
    <location>
        <begin position="352"/>
        <end position="364"/>
    </location>
</feature>
<dbReference type="Proteomes" id="UP000242638">
    <property type="component" value="Unassembled WGS sequence"/>
</dbReference>
<keyword evidence="7" id="KW-0325">Glycoprotein</keyword>
<feature type="transmembrane region" description="Helical" evidence="9">
    <location>
        <begin position="382"/>
        <end position="405"/>
    </location>
</feature>
<dbReference type="SMART" id="SM00423">
    <property type="entry name" value="PSI"/>
    <property type="match status" value="1"/>
</dbReference>
<evidence type="ECO:0000256" key="8">
    <source>
        <dbReference type="SAM" id="MobiDB-lite"/>
    </source>
</evidence>